<keyword evidence="4" id="KW-1133">Transmembrane helix</keyword>
<protein>
    <submittedName>
        <fullName evidence="8">HD domain-containing protein</fullName>
    </submittedName>
</protein>
<dbReference type="InterPro" id="IPR037522">
    <property type="entry name" value="HD_GYP_dom"/>
</dbReference>
<name>A0ABT9CDM8_9BACL</name>
<dbReference type="PROSITE" id="PS50885">
    <property type="entry name" value="HAMP"/>
    <property type="match status" value="1"/>
</dbReference>
<comment type="caution">
    <text evidence="8">The sequence shown here is derived from an EMBL/GenBank/DDBJ whole genome shotgun (WGS) entry which is preliminary data.</text>
</comment>
<feature type="transmembrane region" description="Helical" evidence="4">
    <location>
        <begin position="45"/>
        <end position="66"/>
    </location>
</feature>
<feature type="transmembrane region" description="Helical" evidence="4">
    <location>
        <begin position="227"/>
        <end position="250"/>
    </location>
</feature>
<gene>
    <name evidence="8" type="ORF">Q5741_09640</name>
</gene>
<evidence type="ECO:0000256" key="1">
    <source>
        <dbReference type="ARBA" id="ARBA00004236"/>
    </source>
</evidence>
<dbReference type="PANTHER" id="PTHR43155">
    <property type="entry name" value="CYCLIC DI-GMP PHOSPHODIESTERASE PA4108-RELATED"/>
    <property type="match status" value="1"/>
</dbReference>
<evidence type="ECO:0000259" key="5">
    <source>
        <dbReference type="PROSITE" id="PS50885"/>
    </source>
</evidence>
<sequence>MPVFISFIKVLIRNYILGSVLAVMVVGMVFIVSTLEIPELEYLRLMILVLVSLMVMLAFEFVVFLFQLRPLRLFFQDKHASLQDLNRMYIRVHRFPLMSVYRIMGPHLFGFSIPAAWITLWMLKHQMLSFPAYYVGVAALGAILVAAMHALVEFYLTTRAIRPLLMELHAVGRRQFDHELTLNGRVLLSIHRKFQFSATLIGTFPLLLFCLATQIRLEGLNAAESEAYWAWAGVILAMGIGFAYFGGWLLTREVRDPIEQLYSKMGNVENGNLSTRAKDLYSDEFSTLIAGFNMMLDGLRLRESRNRQLLDSYFATLAAALDARDPYTAGHSLRVAAYSVTIGKIYGLSEEGIDLLRKTALLHDIGKIGVPDYVLLKEGKLTDEEFDKIKMHPVLGENILRQIEPADAMAPYLPGVRSHHERYDGRGYPDGLSGEDIPLFGRIIAVADAYDAMTSDRPYRKGMDAERALSILDEGKGTQWDPRFASLFVEHCRNLNKNSDAS</sequence>
<proteinExistence type="predicted"/>
<evidence type="ECO:0000256" key="4">
    <source>
        <dbReference type="SAM" id="Phobius"/>
    </source>
</evidence>
<evidence type="ECO:0000256" key="2">
    <source>
        <dbReference type="ARBA" id="ARBA00022475"/>
    </source>
</evidence>
<feature type="transmembrane region" description="Helical" evidence="4">
    <location>
        <begin position="12"/>
        <end position="33"/>
    </location>
</feature>
<dbReference type="EMBL" id="JAUQTB010000004">
    <property type="protein sequence ID" value="MDO7906683.1"/>
    <property type="molecule type" value="Genomic_DNA"/>
</dbReference>
<feature type="transmembrane region" description="Helical" evidence="4">
    <location>
        <begin position="132"/>
        <end position="156"/>
    </location>
</feature>
<accession>A0ABT9CDM8</accession>
<evidence type="ECO:0000259" key="7">
    <source>
        <dbReference type="PROSITE" id="PS51832"/>
    </source>
</evidence>
<dbReference type="SUPFAM" id="SSF109604">
    <property type="entry name" value="HD-domain/PDEase-like"/>
    <property type="match status" value="1"/>
</dbReference>
<dbReference type="CDD" id="cd06225">
    <property type="entry name" value="HAMP"/>
    <property type="match status" value="1"/>
</dbReference>
<feature type="transmembrane region" description="Helical" evidence="4">
    <location>
        <begin position="100"/>
        <end position="120"/>
    </location>
</feature>
<dbReference type="Proteomes" id="UP001240171">
    <property type="component" value="Unassembled WGS sequence"/>
</dbReference>
<reference evidence="8 9" key="1">
    <citation type="submission" date="2023-07" db="EMBL/GenBank/DDBJ databases">
        <title>Paenibacillus sp. JX-17 nov. isolated from soil.</title>
        <authorList>
            <person name="Wan Y."/>
            <person name="Liu B."/>
        </authorList>
    </citation>
    <scope>NUCLEOTIDE SEQUENCE [LARGE SCALE GENOMIC DNA]</scope>
    <source>
        <strain evidence="8 9">JX-17</strain>
    </source>
</reference>
<dbReference type="SMART" id="SM00304">
    <property type="entry name" value="HAMP"/>
    <property type="match status" value="1"/>
</dbReference>
<dbReference type="Pfam" id="PF13487">
    <property type="entry name" value="HD_5"/>
    <property type="match status" value="1"/>
</dbReference>
<keyword evidence="3 4" id="KW-0472">Membrane</keyword>
<dbReference type="SUPFAM" id="SSF158472">
    <property type="entry name" value="HAMP domain-like"/>
    <property type="match status" value="1"/>
</dbReference>
<dbReference type="PROSITE" id="PS51831">
    <property type="entry name" value="HD"/>
    <property type="match status" value="1"/>
</dbReference>
<evidence type="ECO:0000256" key="3">
    <source>
        <dbReference type="ARBA" id="ARBA00023136"/>
    </source>
</evidence>
<dbReference type="SMART" id="SM00471">
    <property type="entry name" value="HDc"/>
    <property type="match status" value="1"/>
</dbReference>
<dbReference type="InterPro" id="IPR006674">
    <property type="entry name" value="HD_domain"/>
</dbReference>
<feature type="domain" description="HD" evidence="6">
    <location>
        <begin position="328"/>
        <end position="453"/>
    </location>
</feature>
<evidence type="ECO:0000259" key="6">
    <source>
        <dbReference type="PROSITE" id="PS51831"/>
    </source>
</evidence>
<dbReference type="RefSeq" id="WP_305023884.1">
    <property type="nucleotide sequence ID" value="NZ_JAUQTB010000004.1"/>
</dbReference>
<feature type="domain" description="HAMP" evidence="5">
    <location>
        <begin position="252"/>
        <end position="304"/>
    </location>
</feature>
<dbReference type="InterPro" id="IPR003607">
    <property type="entry name" value="HD/PDEase_dom"/>
</dbReference>
<dbReference type="Gene3D" id="1.10.3210.10">
    <property type="entry name" value="Hypothetical protein af1432"/>
    <property type="match status" value="1"/>
</dbReference>
<keyword evidence="9" id="KW-1185">Reference proteome</keyword>
<keyword evidence="4" id="KW-0812">Transmembrane</keyword>
<feature type="transmembrane region" description="Helical" evidence="4">
    <location>
        <begin position="194"/>
        <end position="215"/>
    </location>
</feature>
<evidence type="ECO:0000313" key="9">
    <source>
        <dbReference type="Proteomes" id="UP001240171"/>
    </source>
</evidence>
<dbReference type="PANTHER" id="PTHR43155:SF2">
    <property type="entry name" value="CYCLIC DI-GMP PHOSPHODIESTERASE PA4108"/>
    <property type="match status" value="1"/>
</dbReference>
<dbReference type="InterPro" id="IPR003660">
    <property type="entry name" value="HAMP_dom"/>
</dbReference>
<dbReference type="Gene3D" id="6.10.340.10">
    <property type="match status" value="1"/>
</dbReference>
<dbReference type="PROSITE" id="PS51832">
    <property type="entry name" value="HD_GYP"/>
    <property type="match status" value="1"/>
</dbReference>
<dbReference type="CDD" id="cd00077">
    <property type="entry name" value="HDc"/>
    <property type="match status" value="1"/>
</dbReference>
<comment type="subcellular location">
    <subcellularLocation>
        <location evidence="1">Cell membrane</location>
    </subcellularLocation>
</comment>
<keyword evidence="2" id="KW-1003">Cell membrane</keyword>
<feature type="domain" description="HD-GYP" evidence="7">
    <location>
        <begin position="306"/>
        <end position="502"/>
    </location>
</feature>
<dbReference type="Pfam" id="PF00672">
    <property type="entry name" value="HAMP"/>
    <property type="match status" value="1"/>
</dbReference>
<organism evidence="8 9">
    <name type="scientific">Paenibacillus lacisoli</name>
    <dbReference type="NCBI Taxonomy" id="3064525"/>
    <lineage>
        <taxon>Bacteria</taxon>
        <taxon>Bacillati</taxon>
        <taxon>Bacillota</taxon>
        <taxon>Bacilli</taxon>
        <taxon>Bacillales</taxon>
        <taxon>Paenibacillaceae</taxon>
        <taxon>Paenibacillus</taxon>
    </lineage>
</organism>
<evidence type="ECO:0000313" key="8">
    <source>
        <dbReference type="EMBL" id="MDO7906683.1"/>
    </source>
</evidence>